<dbReference type="PANTHER" id="PTHR43227">
    <property type="entry name" value="BLL4140 PROTEIN"/>
    <property type="match status" value="1"/>
</dbReference>
<dbReference type="SUPFAM" id="SSF161098">
    <property type="entry name" value="MetI-like"/>
    <property type="match status" value="1"/>
</dbReference>
<keyword evidence="5 7" id="KW-1133">Transmembrane helix</keyword>
<dbReference type="Pfam" id="PF00528">
    <property type="entry name" value="BPD_transp_1"/>
    <property type="match status" value="1"/>
</dbReference>
<feature type="region of interest" description="Disordered" evidence="8">
    <location>
        <begin position="1"/>
        <end position="26"/>
    </location>
</feature>
<keyword evidence="6 7" id="KW-0472">Membrane</keyword>
<feature type="transmembrane region" description="Helical" evidence="7">
    <location>
        <begin position="290"/>
        <end position="311"/>
    </location>
</feature>
<dbReference type="PROSITE" id="PS50928">
    <property type="entry name" value="ABC_TM1"/>
    <property type="match status" value="1"/>
</dbReference>
<proteinExistence type="inferred from homology"/>
<feature type="transmembrane region" description="Helical" evidence="7">
    <location>
        <begin position="238"/>
        <end position="258"/>
    </location>
</feature>
<feature type="compositionally biased region" description="Basic and acidic residues" evidence="8">
    <location>
        <begin position="7"/>
        <end position="16"/>
    </location>
</feature>
<evidence type="ECO:0000256" key="7">
    <source>
        <dbReference type="RuleBase" id="RU363032"/>
    </source>
</evidence>
<evidence type="ECO:0000256" key="8">
    <source>
        <dbReference type="SAM" id="MobiDB-lite"/>
    </source>
</evidence>
<comment type="similarity">
    <text evidence="7">Belongs to the binding-protein-dependent transport system permease family.</text>
</comment>
<dbReference type="PANTHER" id="PTHR43227:SF11">
    <property type="entry name" value="BLL4140 PROTEIN"/>
    <property type="match status" value="1"/>
</dbReference>
<protein>
    <submittedName>
        <fullName evidence="10">Polysaccharide ABC transporter ATP-binding protein</fullName>
    </submittedName>
</protein>
<dbReference type="GO" id="GO:0005524">
    <property type="term" value="F:ATP binding"/>
    <property type="evidence" value="ECO:0007669"/>
    <property type="project" value="UniProtKB-KW"/>
</dbReference>
<sequence length="327" mass="35955">MSVSARPEVRPAERAEPAGTAPQPDTWRTRLRRDWPLLVMGLPMVITVTAFWWLPTLGNVIAFQDYNPYSGGIFGSPILGFTNFQLLFSDPQFIRAVTNTLGITAFQLVFYFPVPIALALLLNSIMSPRLRALVQGVVYLPHFFSWVLVVAIFQQMLGGAGLLAQTLRQHGYQGIDVMTNSDTFLLLVTSQTVWKDAGWGSIIFLAALSTIDPNLYEASAVDGAGRWRRMWHITLPGLRPVIVLLLILRLGDALNIGFEQFMLQRYAVGSQVSEVFDTFAYFSGLKTGDLAYGAAAGLFKGLVGLVLIVAANRVAHALGERGVYSKS</sequence>
<keyword evidence="4 7" id="KW-0812">Transmembrane</keyword>
<dbReference type="AlphaFoldDB" id="A0A919R562"/>
<dbReference type="CDD" id="cd06261">
    <property type="entry name" value="TM_PBP2"/>
    <property type="match status" value="1"/>
</dbReference>
<comment type="caution">
    <text evidence="10">The sequence shown here is derived from an EMBL/GenBank/DDBJ whole genome shotgun (WGS) entry which is preliminary data.</text>
</comment>
<reference evidence="10" key="1">
    <citation type="submission" date="2021-01" db="EMBL/GenBank/DDBJ databases">
        <title>Whole genome shotgun sequence of Sphaerisporangium rufum NBRC 109079.</title>
        <authorList>
            <person name="Komaki H."/>
            <person name="Tamura T."/>
        </authorList>
    </citation>
    <scope>NUCLEOTIDE SEQUENCE</scope>
    <source>
        <strain evidence="10">NBRC 109079</strain>
    </source>
</reference>
<dbReference type="Gene3D" id="1.10.3720.10">
    <property type="entry name" value="MetI-like"/>
    <property type="match status" value="1"/>
</dbReference>
<comment type="subcellular location">
    <subcellularLocation>
        <location evidence="1 7">Cell membrane</location>
        <topology evidence="1 7">Multi-pass membrane protein</topology>
    </subcellularLocation>
</comment>
<dbReference type="Proteomes" id="UP000655287">
    <property type="component" value="Unassembled WGS sequence"/>
</dbReference>
<feature type="transmembrane region" description="Helical" evidence="7">
    <location>
        <begin position="143"/>
        <end position="164"/>
    </location>
</feature>
<organism evidence="10 11">
    <name type="scientific">Sphaerisporangium rufum</name>
    <dbReference type="NCBI Taxonomy" id="1381558"/>
    <lineage>
        <taxon>Bacteria</taxon>
        <taxon>Bacillati</taxon>
        <taxon>Actinomycetota</taxon>
        <taxon>Actinomycetes</taxon>
        <taxon>Streptosporangiales</taxon>
        <taxon>Streptosporangiaceae</taxon>
        <taxon>Sphaerisporangium</taxon>
    </lineage>
</organism>
<evidence type="ECO:0000313" key="11">
    <source>
        <dbReference type="Proteomes" id="UP000655287"/>
    </source>
</evidence>
<dbReference type="InterPro" id="IPR050809">
    <property type="entry name" value="UgpAE/MalFG_permease"/>
</dbReference>
<feature type="transmembrane region" description="Helical" evidence="7">
    <location>
        <begin position="100"/>
        <end position="123"/>
    </location>
</feature>
<keyword evidence="10" id="KW-0067">ATP-binding</keyword>
<feature type="domain" description="ABC transmembrane type-1" evidence="9">
    <location>
        <begin position="97"/>
        <end position="311"/>
    </location>
</feature>
<keyword evidence="11" id="KW-1185">Reference proteome</keyword>
<accession>A0A919R562</accession>
<evidence type="ECO:0000256" key="2">
    <source>
        <dbReference type="ARBA" id="ARBA00022448"/>
    </source>
</evidence>
<evidence type="ECO:0000256" key="1">
    <source>
        <dbReference type="ARBA" id="ARBA00004651"/>
    </source>
</evidence>
<dbReference type="EMBL" id="BOOU01000065">
    <property type="protein sequence ID" value="GII79881.1"/>
    <property type="molecule type" value="Genomic_DNA"/>
</dbReference>
<evidence type="ECO:0000256" key="4">
    <source>
        <dbReference type="ARBA" id="ARBA00022692"/>
    </source>
</evidence>
<dbReference type="GO" id="GO:0055085">
    <property type="term" value="P:transmembrane transport"/>
    <property type="evidence" value="ECO:0007669"/>
    <property type="project" value="InterPro"/>
</dbReference>
<evidence type="ECO:0000256" key="3">
    <source>
        <dbReference type="ARBA" id="ARBA00022475"/>
    </source>
</evidence>
<dbReference type="InterPro" id="IPR035906">
    <property type="entry name" value="MetI-like_sf"/>
</dbReference>
<dbReference type="GO" id="GO:0005886">
    <property type="term" value="C:plasma membrane"/>
    <property type="evidence" value="ECO:0007669"/>
    <property type="project" value="UniProtKB-SubCell"/>
</dbReference>
<keyword evidence="10" id="KW-0547">Nucleotide-binding</keyword>
<keyword evidence="3" id="KW-1003">Cell membrane</keyword>
<evidence type="ECO:0000313" key="10">
    <source>
        <dbReference type="EMBL" id="GII79881.1"/>
    </source>
</evidence>
<evidence type="ECO:0000256" key="5">
    <source>
        <dbReference type="ARBA" id="ARBA00022989"/>
    </source>
</evidence>
<keyword evidence="2 7" id="KW-0813">Transport</keyword>
<evidence type="ECO:0000259" key="9">
    <source>
        <dbReference type="PROSITE" id="PS50928"/>
    </source>
</evidence>
<dbReference type="InterPro" id="IPR000515">
    <property type="entry name" value="MetI-like"/>
</dbReference>
<evidence type="ECO:0000256" key="6">
    <source>
        <dbReference type="ARBA" id="ARBA00023136"/>
    </source>
</evidence>
<gene>
    <name evidence="10" type="ORF">Sru01_48630</name>
</gene>
<name>A0A919R562_9ACTN</name>
<feature type="transmembrane region" description="Helical" evidence="7">
    <location>
        <begin position="66"/>
        <end position="88"/>
    </location>
</feature>
<feature type="transmembrane region" description="Helical" evidence="7">
    <location>
        <begin position="35"/>
        <end position="54"/>
    </location>
</feature>